<dbReference type="AlphaFoldDB" id="F2JPN8"/>
<name>F2JPN8_CELLD</name>
<dbReference type="GO" id="GO:0016301">
    <property type="term" value="F:kinase activity"/>
    <property type="evidence" value="ECO:0007669"/>
    <property type="project" value="UniProtKB-KW"/>
</dbReference>
<dbReference type="Pfam" id="PF19279">
    <property type="entry name" value="YegS_C"/>
    <property type="match status" value="1"/>
</dbReference>
<dbReference type="Gene3D" id="2.60.200.40">
    <property type="match status" value="1"/>
</dbReference>
<dbReference type="eggNOG" id="COG1597">
    <property type="taxonomic scope" value="Bacteria"/>
</dbReference>
<keyword evidence="8" id="KW-1208">Phospholipid metabolism</keyword>
<evidence type="ECO:0000256" key="8">
    <source>
        <dbReference type="ARBA" id="ARBA00023264"/>
    </source>
</evidence>
<evidence type="ECO:0000259" key="9">
    <source>
        <dbReference type="PROSITE" id="PS50146"/>
    </source>
</evidence>
<dbReference type="RefSeq" id="WP_013656992.1">
    <property type="nucleotide sequence ID" value="NC_015275.1"/>
</dbReference>
<dbReference type="SMART" id="SM00046">
    <property type="entry name" value="DAGKc"/>
    <property type="match status" value="1"/>
</dbReference>
<dbReference type="PROSITE" id="PS50146">
    <property type="entry name" value="DAGK"/>
    <property type="match status" value="1"/>
</dbReference>
<dbReference type="InterPro" id="IPR017438">
    <property type="entry name" value="ATP-NAD_kinase_N"/>
</dbReference>
<dbReference type="InterPro" id="IPR005218">
    <property type="entry name" value="Diacylglycerol/lipid_kinase"/>
</dbReference>
<proteinExistence type="inferred from homology"/>
<dbReference type="STRING" id="642492.Clole_1982"/>
<keyword evidence="7" id="KW-0594">Phospholipid biosynthesis</keyword>
<sequence>MYHFIINPKSKTGNGYKVWEVVKKKLDEQKIAYTYHLTQYAFHATKIARKLCKGKFEAIYLVVIGGDGTVNEVINGISNYKNVFLGYIPSGSSNDLARSLNIPADPIKALELILNAKTYPCFDHGIVNLQNKTTSRKFSVSCGIGFDASICYEALDSKIKKWLNGIKLGKLTYAIIGLKQLITYRPSDVTLILDEHQIKQFKNVYILASMIQPYEGGGLMMAPKANPRDQKLSVCIIYDINKLNVLFLLPSLFLGRHSHFNKVELFECTSLEIKTKEPLLLHTDGEFVGYSNHVKLRCKKEQLHMLL</sequence>
<dbReference type="HOGENOM" id="CLU_045532_0_2_9"/>
<dbReference type="SUPFAM" id="SSF111331">
    <property type="entry name" value="NAD kinase/diacylglycerol kinase-like"/>
    <property type="match status" value="1"/>
</dbReference>
<dbReference type="EMBL" id="CP002582">
    <property type="protein sequence ID" value="ADZ83698.1"/>
    <property type="molecule type" value="Genomic_DNA"/>
</dbReference>
<evidence type="ECO:0000256" key="7">
    <source>
        <dbReference type="ARBA" id="ARBA00023209"/>
    </source>
</evidence>
<dbReference type="Proteomes" id="UP000008467">
    <property type="component" value="Chromosome"/>
</dbReference>
<dbReference type="InterPro" id="IPR016064">
    <property type="entry name" value="NAD/diacylglycerol_kinase_sf"/>
</dbReference>
<dbReference type="GO" id="GO:0005524">
    <property type="term" value="F:ATP binding"/>
    <property type="evidence" value="ECO:0007669"/>
    <property type="project" value="UniProtKB-KW"/>
</dbReference>
<keyword evidence="11" id="KW-1185">Reference proteome</keyword>
<dbReference type="InterPro" id="IPR050187">
    <property type="entry name" value="Lipid_Phosphate_FormReg"/>
</dbReference>
<organism evidence="10 11">
    <name type="scientific">Cellulosilyticum lentocellum (strain ATCC 49066 / DSM 5427 / NCIMB 11756 / RHM5)</name>
    <name type="common">Clostridium lentocellum</name>
    <dbReference type="NCBI Taxonomy" id="642492"/>
    <lineage>
        <taxon>Bacteria</taxon>
        <taxon>Bacillati</taxon>
        <taxon>Bacillota</taxon>
        <taxon>Clostridia</taxon>
        <taxon>Lachnospirales</taxon>
        <taxon>Cellulosilyticaceae</taxon>
        <taxon>Cellulosilyticum</taxon>
    </lineage>
</organism>
<evidence type="ECO:0000256" key="4">
    <source>
        <dbReference type="ARBA" id="ARBA00022741"/>
    </source>
</evidence>
<evidence type="ECO:0000256" key="3">
    <source>
        <dbReference type="ARBA" id="ARBA00022679"/>
    </source>
</evidence>
<dbReference type="PANTHER" id="PTHR12358">
    <property type="entry name" value="SPHINGOSINE KINASE"/>
    <property type="match status" value="1"/>
</dbReference>
<dbReference type="InterPro" id="IPR045540">
    <property type="entry name" value="YegS/DAGK_C"/>
</dbReference>
<dbReference type="KEGG" id="cle:Clole_1982"/>
<evidence type="ECO:0000256" key="1">
    <source>
        <dbReference type="ARBA" id="ARBA00001946"/>
    </source>
</evidence>
<dbReference type="Pfam" id="PF00781">
    <property type="entry name" value="DAGK_cat"/>
    <property type="match status" value="1"/>
</dbReference>
<keyword evidence="7" id="KW-0444">Lipid biosynthesis</keyword>
<dbReference type="NCBIfam" id="TIGR00147">
    <property type="entry name" value="YegS/Rv2252/BmrU family lipid kinase"/>
    <property type="match status" value="1"/>
</dbReference>
<evidence type="ECO:0000313" key="10">
    <source>
        <dbReference type="EMBL" id="ADZ83698.1"/>
    </source>
</evidence>
<evidence type="ECO:0000256" key="6">
    <source>
        <dbReference type="ARBA" id="ARBA00022840"/>
    </source>
</evidence>
<keyword evidence="7" id="KW-0443">Lipid metabolism</keyword>
<comment type="similarity">
    <text evidence="2">Belongs to the diacylglycerol/lipid kinase family.</text>
</comment>
<evidence type="ECO:0000313" key="11">
    <source>
        <dbReference type="Proteomes" id="UP000008467"/>
    </source>
</evidence>
<keyword evidence="6" id="KW-0067">ATP-binding</keyword>
<feature type="domain" description="DAGKc" evidence="9">
    <location>
        <begin position="1"/>
        <end position="131"/>
    </location>
</feature>
<reference evidence="10 11" key="1">
    <citation type="journal article" date="2011" name="J. Bacteriol.">
        <title>Complete genome sequence of the cellulose-degrading bacterium Cellulosilyticum lentocellum.</title>
        <authorList>
            <consortium name="US DOE Joint Genome Institute"/>
            <person name="Miller D.A."/>
            <person name="Suen G."/>
            <person name="Bruce D."/>
            <person name="Copeland A."/>
            <person name="Cheng J.F."/>
            <person name="Detter C."/>
            <person name="Goodwin L.A."/>
            <person name="Han C.S."/>
            <person name="Hauser L.J."/>
            <person name="Land M.L."/>
            <person name="Lapidus A."/>
            <person name="Lucas S."/>
            <person name="Meincke L."/>
            <person name="Pitluck S."/>
            <person name="Tapia R."/>
            <person name="Teshima H."/>
            <person name="Woyke T."/>
            <person name="Fox B.G."/>
            <person name="Angert E.R."/>
            <person name="Currie C.R."/>
        </authorList>
    </citation>
    <scope>NUCLEOTIDE SEQUENCE [LARGE SCALE GENOMIC DNA]</scope>
    <source>
        <strain evidence="11">ATCC 49066 / DSM 5427 / NCIMB 11756 / RHM5</strain>
    </source>
</reference>
<gene>
    <name evidence="10" type="ordered locus">Clole_1982</name>
</gene>
<dbReference type="GO" id="GO:0008654">
    <property type="term" value="P:phospholipid biosynthetic process"/>
    <property type="evidence" value="ECO:0007669"/>
    <property type="project" value="UniProtKB-KW"/>
</dbReference>
<keyword evidence="3" id="KW-0808">Transferase</keyword>
<protein>
    <recommendedName>
        <fullName evidence="9">DAGKc domain-containing protein</fullName>
    </recommendedName>
</protein>
<accession>F2JPN8</accession>
<keyword evidence="5" id="KW-0418">Kinase</keyword>
<evidence type="ECO:0000256" key="2">
    <source>
        <dbReference type="ARBA" id="ARBA00005983"/>
    </source>
</evidence>
<evidence type="ECO:0000256" key="5">
    <source>
        <dbReference type="ARBA" id="ARBA00022777"/>
    </source>
</evidence>
<dbReference type="PANTHER" id="PTHR12358:SF54">
    <property type="entry name" value="SPHINGOSINE KINASE RELATED PROTEIN"/>
    <property type="match status" value="1"/>
</dbReference>
<dbReference type="InterPro" id="IPR001206">
    <property type="entry name" value="Diacylglycerol_kinase_cat_dom"/>
</dbReference>
<dbReference type="Gene3D" id="3.40.50.10330">
    <property type="entry name" value="Probable inorganic polyphosphate/atp-NAD kinase, domain 1"/>
    <property type="match status" value="1"/>
</dbReference>
<comment type="cofactor">
    <cofactor evidence="1">
        <name>Mg(2+)</name>
        <dbReference type="ChEBI" id="CHEBI:18420"/>
    </cofactor>
</comment>
<keyword evidence="4" id="KW-0547">Nucleotide-binding</keyword>